<evidence type="ECO:0000259" key="5">
    <source>
        <dbReference type="SMART" id="SM00961"/>
    </source>
</evidence>
<organism evidence="6">
    <name type="scientific">Euglena longa</name>
    <name type="common">Euglenophycean alga</name>
    <name type="synonym">Astasia longa</name>
    <dbReference type="NCBI Taxonomy" id="3037"/>
    <lineage>
        <taxon>Eukaryota</taxon>
        <taxon>Discoba</taxon>
        <taxon>Euglenozoa</taxon>
        <taxon>Euglenida</taxon>
        <taxon>Spirocuta</taxon>
        <taxon>Euglenophyceae</taxon>
        <taxon>Euglenales</taxon>
        <taxon>Euglenaceae</taxon>
        <taxon>Euglena</taxon>
    </lineage>
</organism>
<keyword evidence="4" id="KW-1133">Transmembrane helix</keyword>
<protein>
    <recommendedName>
        <fullName evidence="3">Ribulose bisphosphate carboxylase small subunit</fullName>
        <shortName evidence="3">RuBisCO small subunit</shortName>
    </recommendedName>
</protein>
<dbReference type="Pfam" id="PF00101">
    <property type="entry name" value="RuBisCO_small"/>
    <property type="match status" value="3"/>
</dbReference>
<dbReference type="GO" id="GO:0019253">
    <property type="term" value="P:reductive pentose-phosphate cycle"/>
    <property type="evidence" value="ECO:0007669"/>
    <property type="project" value="UniProtKB-KW"/>
</dbReference>
<proteinExistence type="evidence at transcript level"/>
<comment type="similarity">
    <text evidence="3">Belongs to the RuBisCO small chain family.</text>
</comment>
<feature type="non-terminal residue" evidence="6">
    <location>
        <position position="508"/>
    </location>
</feature>
<comment type="subunit">
    <text evidence="3">Heterohexadecamer of 8 large and 8 small subunits.</text>
</comment>
<keyword evidence="4" id="KW-0472">Membrane</keyword>
<name>A0A1B0UW89_EUGLO</name>
<comment type="function">
    <text evidence="3">RuBisCO catalyzes two reactions: the carboxylation of D-ribulose 1,5-bisphosphate, the primary event in carbon dioxide fixation, as well as the oxidative fragmentation of the pentose substrate. Both reactions occur simultaneously and in competition at the same active site. Although the small subunit is not catalytic it is essential for maximal activity.</text>
</comment>
<keyword evidence="3" id="KW-0602">Photosynthesis</keyword>
<feature type="domain" description="Ribulose bisphosphate carboxylase small subunit" evidence="5">
    <location>
        <begin position="285"/>
        <end position="400"/>
    </location>
</feature>
<feature type="transmembrane region" description="Helical" evidence="4">
    <location>
        <begin position="96"/>
        <end position="117"/>
    </location>
</feature>
<dbReference type="InterPro" id="IPR024681">
    <property type="entry name" value="RuBisCO_ssu"/>
</dbReference>
<reference evidence="6" key="1">
    <citation type="journal article" date="2016" name="PLoS ONE">
        <title>RuBisCO in Non-Photosynthetic Alga Euglena longa: Divergent Features, Transcriptomic Analysis and Regulation of Complex Formation.</title>
        <authorList>
            <person name="Zahonova K."/>
            <person name="Fussy Z."/>
            <person name="Obornik M."/>
            <person name="Elias M."/>
            <person name="Yurchenko V."/>
        </authorList>
    </citation>
    <scope>NUCLEOTIDE SEQUENCE</scope>
</reference>
<dbReference type="PANTHER" id="PTHR31262">
    <property type="entry name" value="RIBULOSE BISPHOSPHATE CARBOXYLASE SMALL CHAIN 1, CHLOROPLASTIC"/>
    <property type="match status" value="1"/>
</dbReference>
<dbReference type="HAMAP" id="MF_00859">
    <property type="entry name" value="RuBisCO_S_bact"/>
    <property type="match status" value="2"/>
</dbReference>
<keyword evidence="1" id="KW-0113">Calvin cycle</keyword>
<dbReference type="AlphaFoldDB" id="A0A1B0UW89"/>
<dbReference type="SMART" id="SM00961">
    <property type="entry name" value="RuBisCO_small"/>
    <property type="match status" value="3"/>
</dbReference>
<evidence type="ECO:0000256" key="3">
    <source>
        <dbReference type="RuleBase" id="RU003627"/>
    </source>
</evidence>
<keyword evidence="2 3" id="KW-0120">Carbon dioxide fixation</keyword>
<dbReference type="PRINTS" id="PR00152">
    <property type="entry name" value="RUBISCOSMALL"/>
</dbReference>
<evidence type="ECO:0000256" key="4">
    <source>
        <dbReference type="SAM" id="Phobius"/>
    </source>
</evidence>
<keyword evidence="3" id="KW-0601">Photorespiration</keyword>
<evidence type="ECO:0000256" key="1">
    <source>
        <dbReference type="ARBA" id="ARBA00022567"/>
    </source>
</evidence>
<keyword evidence="3" id="KW-0934">Plastid</keyword>
<dbReference type="Gene3D" id="3.30.190.10">
    <property type="entry name" value="Ribulose bisphosphate carboxylase, small subunit"/>
    <property type="match status" value="3"/>
</dbReference>
<evidence type="ECO:0000313" key="6">
    <source>
        <dbReference type="EMBL" id="AMM43140.1"/>
    </source>
</evidence>
<dbReference type="InterPro" id="IPR036385">
    <property type="entry name" value="RuBisCO_ssu_sf"/>
</dbReference>
<accession>A0A1B0UW89</accession>
<dbReference type="SUPFAM" id="SSF55239">
    <property type="entry name" value="RuBisCO, small subunit"/>
    <property type="match status" value="3"/>
</dbReference>
<sequence length="508" mass="56962" precursor="true">MRLDRQPLLHVEKRMPTSLWLVVGAVIAAVCVVFAASHNGTHLSATSPPILTTTSTVRIPVVQNFEPGLTASSNHLSNGIPPLGDSAGTESASRSFVASAILFPLCGLLATVAFIMAKKNPQTTSLLSIASKKDMEVWSPINNRKFETFSFLPPMTDEQISKEVDMIINKGYSPFLEFAAPENSSISSESTTRFSGTTSGYYDNRYWTMWKLPMFGCTDPSQVLKEIDECCKTFPQCYVRLAAFDSIKQVQVISFLVQRPPSNVNMAAMTGEKDMEVWSPINNRKFETFSFLPPMTDEQISKEVDMIINKGYSPFLEFAAPENSSISSESTTRFSGTTSGYYDNRYWTMWKLPMFGCTDPSQVLKEIDECCKTFPQCYVRLAAFDSIKQVQVISFLVQRPPSNVNMAAMTGEKDMEVWSPINNRKFETFSFLPPMTDEQISKEVDMIINKGYSPFLEFAAPENSSISSESTTRFSGTTSGYYDNRYWTMWKLPMFGCTDPSQVLKEID</sequence>
<feature type="domain" description="Ribulose bisphosphate carboxylase small subunit" evidence="5">
    <location>
        <begin position="145"/>
        <end position="260"/>
    </location>
</feature>
<dbReference type="CDD" id="cd03527">
    <property type="entry name" value="RuBisCO_small"/>
    <property type="match status" value="2"/>
</dbReference>
<dbReference type="EMBL" id="KT818574">
    <property type="protein sequence ID" value="AMM43140.1"/>
    <property type="molecule type" value="mRNA"/>
</dbReference>
<keyword evidence="4" id="KW-0812">Transmembrane</keyword>
<feature type="transmembrane region" description="Helical" evidence="4">
    <location>
        <begin position="20"/>
        <end position="38"/>
    </location>
</feature>
<feature type="domain" description="Ribulose bisphosphate carboxylase small subunit" evidence="5">
    <location>
        <begin position="425"/>
        <end position="508"/>
    </location>
</feature>
<dbReference type="InterPro" id="IPR000894">
    <property type="entry name" value="RuBisCO_ssu_dom"/>
</dbReference>
<dbReference type="GO" id="GO:0009853">
    <property type="term" value="P:photorespiration"/>
    <property type="evidence" value="ECO:0007669"/>
    <property type="project" value="UniProtKB-UniRule"/>
</dbReference>
<evidence type="ECO:0000256" key="2">
    <source>
        <dbReference type="ARBA" id="ARBA00023300"/>
    </source>
</evidence>